<keyword evidence="6 13" id="KW-0479">Metal-binding</keyword>
<feature type="modified residue" description="2',4',5'-topaquinone" evidence="12">
    <location>
        <position position="392"/>
    </location>
</feature>
<comment type="subunit">
    <text evidence="5">Homodimer.</text>
</comment>
<evidence type="ECO:0000256" key="12">
    <source>
        <dbReference type="PIRSR" id="PIRSR600269-51"/>
    </source>
</evidence>
<dbReference type="SUPFAM" id="SSF54416">
    <property type="entry name" value="Amine oxidase N-terminal region"/>
    <property type="match status" value="2"/>
</dbReference>
<dbReference type="EC" id="1.4.3.-" evidence="13"/>
<evidence type="ECO:0000259" key="16">
    <source>
        <dbReference type="Pfam" id="PF02728"/>
    </source>
</evidence>
<dbReference type="PROSITE" id="PS01164">
    <property type="entry name" value="COPPER_AMINE_OXID_1"/>
    <property type="match status" value="1"/>
</dbReference>
<dbReference type="InterPro" id="IPR015798">
    <property type="entry name" value="Cu_amine_oxidase_C"/>
</dbReference>
<sequence length="649" mass="71510">MALAATRTRHPLEPLSVDELAEAVAVLRSGSPAGPWDGRRFRFVDVALREPSKAELLAFDASGGEGELPREARAVLIDRGERTSVEAVVSLNEGRVTAWETVAAGQAPFTLEEILACEEVVRRHPDFRTAMKKRGIADMDLVWVDPWPFGVYEDEADLAHRRLTRGLVWVRSGPDDDNGYAHPVDNVVVVFDLHQMEVVRVEDHGVVPVPAANGNYGPDDTGPARAGLRPIAITQPEGPSFEVDGTLVRWQNWRLRVGFTPREGLVLHTVGWEEGGRVRPVLHRAAMSEMVVPYGDPSPTHGRKNTYDGGELNFGALVNSLTLGCDCLGEIRYFDAALVDQDGTPFKVENAICMHEEDYGTLWRHQNMRTGRTDVRRSRRLVVSSFSTIGNYDYGIFWYLYQDGGIQCEVKLTGILSTGAVAPGETPRHGQLLNADGLYAPIHQHFFNFRLDLDVDGSSNTVWEEHAEAEPAGPGNPLGSAFRTVRTPLRRESEAQQLVDPLRGRVWRVVNPGRLNAVGEPVGYRLVPHGNVAALAGADASITRRAAFMTKHLWVTPHDDRERHAAGDFPAQHPGAGLPDWTAGDRPIEDRDVVLWYTLGSHHAPRPEDWPVMPVAYAGFLLQPAGFFDRNPALDVPAPTPHGDGHCCP</sequence>
<dbReference type="PANTHER" id="PTHR10638">
    <property type="entry name" value="COPPER AMINE OXIDASE"/>
    <property type="match status" value="1"/>
</dbReference>
<evidence type="ECO:0000313" key="17">
    <source>
        <dbReference type="EMBL" id="CAA9581035.1"/>
    </source>
</evidence>
<organism evidence="17">
    <name type="scientific">uncultured Thermomicrobiales bacterium</name>
    <dbReference type="NCBI Taxonomy" id="1645740"/>
    <lineage>
        <taxon>Bacteria</taxon>
        <taxon>Pseudomonadati</taxon>
        <taxon>Thermomicrobiota</taxon>
        <taxon>Thermomicrobia</taxon>
        <taxon>Thermomicrobiales</taxon>
        <taxon>environmental samples</taxon>
    </lineage>
</organism>
<comment type="cofactor">
    <cofactor evidence="2">
        <name>Mn(2+)</name>
        <dbReference type="ChEBI" id="CHEBI:29035"/>
    </cofactor>
</comment>
<dbReference type="Pfam" id="PF02728">
    <property type="entry name" value="Cu_amine_oxidN3"/>
    <property type="match status" value="1"/>
</dbReference>
<evidence type="ECO:0000259" key="15">
    <source>
        <dbReference type="Pfam" id="PF02727"/>
    </source>
</evidence>
<comment type="cofactor">
    <cofactor evidence="1">
        <name>Cu cation</name>
        <dbReference type="ChEBI" id="CHEBI:23378"/>
    </cofactor>
</comment>
<evidence type="ECO:0000256" key="13">
    <source>
        <dbReference type="RuleBase" id="RU000672"/>
    </source>
</evidence>
<comment type="similarity">
    <text evidence="4 13">Belongs to the copper/topaquinone oxidase family.</text>
</comment>
<evidence type="ECO:0000256" key="10">
    <source>
        <dbReference type="ARBA" id="ARBA00023211"/>
    </source>
</evidence>
<gene>
    <name evidence="17" type="ORF">AVDCRST_MAG59-4721</name>
</gene>
<accession>A0A6J4VJH8</accession>
<evidence type="ECO:0000256" key="5">
    <source>
        <dbReference type="ARBA" id="ARBA00011738"/>
    </source>
</evidence>
<dbReference type="AlphaFoldDB" id="A0A6J4VJH8"/>
<keyword evidence="7 11" id="KW-0801">TPQ</keyword>
<feature type="domain" description="Copper amine oxidase N3-terminal" evidence="16">
    <location>
        <begin position="108"/>
        <end position="209"/>
    </location>
</feature>
<feature type="domain" description="Copper amine oxidase catalytic" evidence="14">
    <location>
        <begin position="232"/>
        <end position="634"/>
    </location>
</feature>
<dbReference type="GO" id="GO:0005507">
    <property type="term" value="F:copper ion binding"/>
    <property type="evidence" value="ECO:0007669"/>
    <property type="project" value="InterPro"/>
</dbReference>
<dbReference type="InterPro" id="IPR000269">
    <property type="entry name" value="Cu_amine_oxidase"/>
</dbReference>
<dbReference type="InterPro" id="IPR015802">
    <property type="entry name" value="Cu_amine_oxidase_N3"/>
</dbReference>
<protein>
    <recommendedName>
        <fullName evidence="13">Amine oxidase</fullName>
        <ecNumber evidence="13">1.4.3.-</ecNumber>
    </recommendedName>
</protein>
<evidence type="ECO:0000256" key="7">
    <source>
        <dbReference type="ARBA" id="ARBA00022772"/>
    </source>
</evidence>
<dbReference type="GO" id="GO:0048038">
    <property type="term" value="F:quinone binding"/>
    <property type="evidence" value="ECO:0007669"/>
    <property type="project" value="InterPro"/>
</dbReference>
<evidence type="ECO:0000256" key="6">
    <source>
        <dbReference type="ARBA" id="ARBA00022723"/>
    </source>
</evidence>
<evidence type="ECO:0000256" key="1">
    <source>
        <dbReference type="ARBA" id="ARBA00001935"/>
    </source>
</evidence>
<dbReference type="Pfam" id="PF01179">
    <property type="entry name" value="Cu_amine_oxid"/>
    <property type="match status" value="1"/>
</dbReference>
<dbReference type="PANTHER" id="PTHR10638:SF86">
    <property type="entry name" value="COPPER AMINE OXIDASE 1-RELATED"/>
    <property type="match status" value="1"/>
</dbReference>
<evidence type="ECO:0000256" key="11">
    <source>
        <dbReference type="PIRSR" id="PIRSR600269-50"/>
    </source>
</evidence>
<dbReference type="InterPro" id="IPR016182">
    <property type="entry name" value="Cu_amine_oxidase_N-reg"/>
</dbReference>
<feature type="active site" description="Proton acceptor" evidence="11">
    <location>
        <position position="308"/>
    </location>
</feature>
<comment type="cofactor">
    <cofactor evidence="3">
        <name>Zn(2+)</name>
        <dbReference type="ChEBI" id="CHEBI:29105"/>
    </cofactor>
</comment>
<evidence type="ECO:0000259" key="14">
    <source>
        <dbReference type="Pfam" id="PF01179"/>
    </source>
</evidence>
<feature type="active site" description="Schiff-base intermediate with substrate; via topaquinone" evidence="11">
    <location>
        <position position="392"/>
    </location>
</feature>
<comment type="cofactor">
    <cofactor evidence="13">
        <name>Cu cation</name>
        <dbReference type="ChEBI" id="CHEBI:23378"/>
    </cofactor>
    <text evidence="13">Contains 1 topaquinone per subunit.</text>
</comment>
<dbReference type="Pfam" id="PF02727">
    <property type="entry name" value="Cu_amine_oxidN2"/>
    <property type="match status" value="1"/>
</dbReference>
<dbReference type="GO" id="GO:0009308">
    <property type="term" value="P:amine metabolic process"/>
    <property type="evidence" value="ECO:0007669"/>
    <property type="project" value="UniProtKB-UniRule"/>
</dbReference>
<evidence type="ECO:0000256" key="4">
    <source>
        <dbReference type="ARBA" id="ARBA00007983"/>
    </source>
</evidence>
<evidence type="ECO:0000256" key="3">
    <source>
        <dbReference type="ARBA" id="ARBA00001947"/>
    </source>
</evidence>
<proteinExistence type="inferred from homology"/>
<dbReference type="InterPro" id="IPR036460">
    <property type="entry name" value="Cu_amine_oxidase_C_sf"/>
</dbReference>
<name>A0A6J4VJH8_9BACT</name>
<dbReference type="SUPFAM" id="SSF49998">
    <property type="entry name" value="Amine oxidase catalytic domain"/>
    <property type="match status" value="1"/>
</dbReference>
<dbReference type="InterPro" id="IPR015800">
    <property type="entry name" value="Cu_amine_oxidase_N2"/>
</dbReference>
<dbReference type="EMBL" id="CADCWF010000344">
    <property type="protein sequence ID" value="CAA9581035.1"/>
    <property type="molecule type" value="Genomic_DNA"/>
</dbReference>
<keyword evidence="9 13" id="KW-0186">Copper</keyword>
<dbReference type="InterPro" id="IPR049948">
    <property type="entry name" value="Cu_Am_ox_TPQ-bd"/>
</dbReference>
<evidence type="ECO:0000256" key="9">
    <source>
        <dbReference type="ARBA" id="ARBA00023008"/>
    </source>
</evidence>
<keyword evidence="10" id="KW-0464">Manganese</keyword>
<dbReference type="NCBIfam" id="NF008559">
    <property type="entry name" value="PRK11504.1"/>
    <property type="match status" value="1"/>
</dbReference>
<evidence type="ECO:0000256" key="2">
    <source>
        <dbReference type="ARBA" id="ARBA00001936"/>
    </source>
</evidence>
<dbReference type="GO" id="GO:0008131">
    <property type="term" value="F:primary methylamine oxidase activity"/>
    <property type="evidence" value="ECO:0007669"/>
    <property type="project" value="InterPro"/>
</dbReference>
<feature type="domain" description="Copper amine oxidase N2-terminal" evidence="15">
    <location>
        <begin position="10"/>
        <end position="100"/>
    </location>
</feature>
<keyword evidence="8 13" id="KW-0560">Oxidoreductase</keyword>
<dbReference type="Gene3D" id="2.70.98.20">
    <property type="entry name" value="Copper amine oxidase, catalytic domain"/>
    <property type="match status" value="1"/>
</dbReference>
<dbReference type="Gene3D" id="3.10.450.40">
    <property type="match status" value="2"/>
</dbReference>
<evidence type="ECO:0000256" key="8">
    <source>
        <dbReference type="ARBA" id="ARBA00023002"/>
    </source>
</evidence>
<reference evidence="17" key="1">
    <citation type="submission" date="2020-02" db="EMBL/GenBank/DDBJ databases">
        <authorList>
            <person name="Meier V. D."/>
        </authorList>
    </citation>
    <scope>NUCLEOTIDE SEQUENCE</scope>
    <source>
        <strain evidence="17">AVDCRST_MAG59</strain>
    </source>
</reference>
<comment type="PTM">
    <text evidence="12 13">Topaquinone (TPQ) is generated by copper-dependent autoxidation of a specific tyrosyl residue.</text>
</comment>